<sequence>MPTSEDITGLVIGLILYQTLQYVCRHAVQSLLPARYDNVRRRAQSCPDYFVFPIGILLTAASTPICLTAFAFTDASADRFGLARSMAPMEKVCLGSRAVLWMSELPLLSHSLTYVVHHILSISSLAVVLAQGLPLRPLYLIYAGLITELCSDTTAIMKFHGWNHTNSTLFASVASINAIAMLLLRALPAVVFIPFYLLPTWSNPTLAYMAAVAFYVGWLLWLAFKQLVTLGHVRFVLARPAQIWFCESVRISIFSVFFGLAVVLAQTTTAITYCWGRNAPIGTPESRDIAIIGLGAVVAGFSGAQLANGWILAVAEKKSEGTGTKPTEAVMAQAPRQVSARPDSKIGLAEASDQSSEYASFNGRMNAGTNGSKRQITICHKFTIFVDTSLLLASMGLSLPLGEAVGRVGCYFGGCCGSISNKDGRRLHPALQILCASLNFLVFLCLVAALVEGSVNVRTAGVMAVLANAATRLVINPLRSDARGRTQAITNSLAFLQLLISMSLFFKLEFEAGKDAWACVALVTRLTGATFFSIWFARQAWVKVVPQLLTIWRDMTMRWPWLSQPVSFVYAFSSCVIALTFMNDTMALTGVGEVKGTGFSHAGEFLTGPWFLFCALVSGTMPVLLMSTW</sequence>
<name>A0ACC4E476_PURLI</name>
<evidence type="ECO:0000313" key="2">
    <source>
        <dbReference type="Proteomes" id="UP001638806"/>
    </source>
</evidence>
<dbReference type="Proteomes" id="UP001638806">
    <property type="component" value="Unassembled WGS sequence"/>
</dbReference>
<gene>
    <name evidence="1" type="ORF">ACCO45_000037</name>
</gene>
<evidence type="ECO:0000313" key="1">
    <source>
        <dbReference type="EMBL" id="KAL3963033.1"/>
    </source>
</evidence>
<proteinExistence type="predicted"/>
<accession>A0ACC4E476</accession>
<reference evidence="1" key="1">
    <citation type="submission" date="2024-12" db="EMBL/GenBank/DDBJ databases">
        <title>Comparative genomics and development of molecular markers within Purpureocillium lilacinum and among Purpureocillium species.</title>
        <authorList>
            <person name="Yeh Z.-Y."/>
            <person name="Ni N.-T."/>
            <person name="Lo P.-H."/>
            <person name="Mushyakhwo K."/>
            <person name="Lin C.-F."/>
            <person name="Nai Y.-S."/>
        </authorList>
    </citation>
    <scope>NUCLEOTIDE SEQUENCE</scope>
    <source>
        <strain evidence="1">NCHU-NPUST-175</strain>
    </source>
</reference>
<keyword evidence="2" id="KW-1185">Reference proteome</keyword>
<organism evidence="1 2">
    <name type="scientific">Purpureocillium lilacinum</name>
    <name type="common">Paecilomyces lilacinus</name>
    <dbReference type="NCBI Taxonomy" id="33203"/>
    <lineage>
        <taxon>Eukaryota</taxon>
        <taxon>Fungi</taxon>
        <taxon>Dikarya</taxon>
        <taxon>Ascomycota</taxon>
        <taxon>Pezizomycotina</taxon>
        <taxon>Sordariomycetes</taxon>
        <taxon>Hypocreomycetidae</taxon>
        <taxon>Hypocreales</taxon>
        <taxon>Ophiocordycipitaceae</taxon>
        <taxon>Purpureocillium</taxon>
    </lineage>
</organism>
<comment type="caution">
    <text evidence="1">The sequence shown here is derived from an EMBL/GenBank/DDBJ whole genome shotgun (WGS) entry which is preliminary data.</text>
</comment>
<protein>
    <submittedName>
        <fullName evidence="1">Uncharacterized protein</fullName>
    </submittedName>
</protein>
<dbReference type="EMBL" id="JBGNUJ010000002">
    <property type="protein sequence ID" value="KAL3963033.1"/>
    <property type="molecule type" value="Genomic_DNA"/>
</dbReference>